<reference evidence="1" key="1">
    <citation type="journal article" date="2025" name="Int. J. Syst. Evol. Microbiol.">
        <title>Inconstantimicrobium mannanitabidum sp. nov., a novel member of the family Clostridiaceae isolated from anoxic soil under the treatment of reductive soil disinfestation.</title>
        <authorList>
            <person name="Ueki A."/>
            <person name="Tonouchi A."/>
            <person name="Honma S."/>
            <person name="Kaku N."/>
            <person name="Ueki K."/>
        </authorList>
    </citation>
    <scope>NUCLEOTIDE SEQUENCE</scope>
    <source>
        <strain evidence="1">TW13</strain>
    </source>
</reference>
<evidence type="ECO:0000313" key="1">
    <source>
        <dbReference type="EMBL" id="GKX66634.1"/>
    </source>
</evidence>
<accession>A0ACB5RD15</accession>
<proteinExistence type="predicted"/>
<sequence length="405" mass="47104">MEQQELQSKILMDLLTKIKQGDKESSKQFLDSLEKNGAPLIENIEGDTENNLVTFIYKAKEEIDNVLLISPVTFNDLQQCKMEQILDTNLWYKTLKIKNELRIFYYFSINDSFDNDWERRFKESKHDEFNDNATVFKNVLENQDKLISYVIMPNAKKDFWTKKRENSFTGAIHEYQFESKILNNQHRIRIYIPYNYDPEKSYSYLLLTDGNEYIDILSAPTTLDNLILDEKIPPIVAIFIDSYEETRRQELRCSDNFGDMIVKELIPWVRSKYNISNMSSEAVIGGLSLGGLTASYVGLKHSEVFGNVLSQSGSYWYDPEGNKEGECWLGEQYNQIEKLPLKFYLNVGVLENEKQMIGTNVKLRDMLLAKGYDVYFEQFNSGHDYLSWGETLASGLISLIGFEKQ</sequence>
<gene>
    <name evidence="1" type="ORF">rsdtw13_18920</name>
</gene>
<dbReference type="Proteomes" id="UP001058074">
    <property type="component" value="Unassembled WGS sequence"/>
</dbReference>
<evidence type="ECO:0000313" key="2">
    <source>
        <dbReference type="Proteomes" id="UP001058074"/>
    </source>
</evidence>
<keyword evidence="2" id="KW-1185">Reference proteome</keyword>
<dbReference type="EMBL" id="BROD01000001">
    <property type="protein sequence ID" value="GKX66634.1"/>
    <property type="molecule type" value="Genomic_DNA"/>
</dbReference>
<comment type="caution">
    <text evidence="1">The sequence shown here is derived from an EMBL/GenBank/DDBJ whole genome shotgun (WGS) entry which is preliminary data.</text>
</comment>
<name>A0ACB5RD15_9CLOT</name>
<organism evidence="1 2">
    <name type="scientific">Inconstantimicrobium mannanitabidum</name>
    <dbReference type="NCBI Taxonomy" id="1604901"/>
    <lineage>
        <taxon>Bacteria</taxon>
        <taxon>Bacillati</taxon>
        <taxon>Bacillota</taxon>
        <taxon>Clostridia</taxon>
        <taxon>Eubacteriales</taxon>
        <taxon>Clostridiaceae</taxon>
        <taxon>Inconstantimicrobium</taxon>
    </lineage>
</organism>
<protein>
    <submittedName>
        <fullName evidence="1">Uncharacterized protein</fullName>
    </submittedName>
</protein>